<dbReference type="PANTHER" id="PTHR45436:SF8">
    <property type="entry name" value="HISTIDINE KINASE"/>
    <property type="match status" value="1"/>
</dbReference>
<dbReference type="SMART" id="SM00387">
    <property type="entry name" value="HATPase_c"/>
    <property type="match status" value="1"/>
</dbReference>
<evidence type="ECO:0000256" key="6">
    <source>
        <dbReference type="ARBA" id="ARBA00022692"/>
    </source>
</evidence>
<keyword evidence="5" id="KW-0808">Transferase</keyword>
<dbReference type="InterPro" id="IPR050428">
    <property type="entry name" value="TCS_sensor_his_kinase"/>
</dbReference>
<evidence type="ECO:0000259" key="13">
    <source>
        <dbReference type="PROSITE" id="PS50885"/>
    </source>
</evidence>
<evidence type="ECO:0000256" key="2">
    <source>
        <dbReference type="ARBA" id="ARBA00004370"/>
    </source>
</evidence>
<feature type="transmembrane region" description="Helical" evidence="11">
    <location>
        <begin position="21"/>
        <end position="41"/>
    </location>
</feature>
<dbReference type="AlphaFoldDB" id="A0A356LHW0"/>
<dbReference type="SUPFAM" id="SSF55874">
    <property type="entry name" value="ATPase domain of HSP90 chaperone/DNA topoisomerase II/histidine kinase"/>
    <property type="match status" value="1"/>
</dbReference>
<name>A0A356LHW0_9BURK</name>
<evidence type="ECO:0000256" key="10">
    <source>
        <dbReference type="ARBA" id="ARBA00023136"/>
    </source>
</evidence>
<comment type="caution">
    <text evidence="14">The sequence shown here is derived from an EMBL/GenBank/DDBJ whole genome shotgun (WGS) entry which is preliminary data.</text>
</comment>
<dbReference type="EMBL" id="DOEK01000029">
    <property type="protein sequence ID" value="HBP30502.1"/>
    <property type="molecule type" value="Genomic_DNA"/>
</dbReference>
<evidence type="ECO:0000256" key="9">
    <source>
        <dbReference type="ARBA" id="ARBA00023012"/>
    </source>
</evidence>
<reference evidence="14 15" key="1">
    <citation type="journal article" date="2018" name="Nat. Biotechnol.">
        <title>A standardized bacterial taxonomy based on genome phylogeny substantially revises the tree of life.</title>
        <authorList>
            <person name="Parks D.H."/>
            <person name="Chuvochina M."/>
            <person name="Waite D.W."/>
            <person name="Rinke C."/>
            <person name="Skarshewski A."/>
            <person name="Chaumeil P.A."/>
            <person name="Hugenholtz P."/>
        </authorList>
    </citation>
    <scope>NUCLEOTIDE SEQUENCE [LARGE SCALE GENOMIC DNA]</scope>
    <source>
        <strain evidence="14">UBA10707</strain>
    </source>
</reference>
<keyword evidence="8 11" id="KW-1133">Transmembrane helix</keyword>
<gene>
    <name evidence="14" type="ORF">DD666_13930</name>
</gene>
<dbReference type="Pfam" id="PF00512">
    <property type="entry name" value="HisKA"/>
    <property type="match status" value="1"/>
</dbReference>
<proteinExistence type="predicted"/>
<evidence type="ECO:0000259" key="12">
    <source>
        <dbReference type="PROSITE" id="PS50109"/>
    </source>
</evidence>
<dbReference type="InterPro" id="IPR003660">
    <property type="entry name" value="HAMP_dom"/>
</dbReference>
<accession>A0A356LHW0</accession>
<dbReference type="CDD" id="cd06225">
    <property type="entry name" value="HAMP"/>
    <property type="match status" value="1"/>
</dbReference>
<keyword evidence="7 14" id="KW-0418">Kinase</keyword>
<dbReference type="SMART" id="SM00304">
    <property type="entry name" value="HAMP"/>
    <property type="match status" value="1"/>
</dbReference>
<dbReference type="Gene3D" id="3.30.565.10">
    <property type="entry name" value="Histidine kinase-like ATPase, C-terminal domain"/>
    <property type="match status" value="1"/>
</dbReference>
<dbReference type="InterPro" id="IPR036890">
    <property type="entry name" value="HATPase_C_sf"/>
</dbReference>
<dbReference type="InterPro" id="IPR004358">
    <property type="entry name" value="Sig_transdc_His_kin-like_C"/>
</dbReference>
<evidence type="ECO:0000256" key="4">
    <source>
        <dbReference type="ARBA" id="ARBA00022553"/>
    </source>
</evidence>
<dbReference type="InterPro" id="IPR036097">
    <property type="entry name" value="HisK_dim/P_sf"/>
</dbReference>
<comment type="catalytic activity">
    <reaction evidence="1">
        <text>ATP + protein L-histidine = ADP + protein N-phospho-L-histidine.</text>
        <dbReference type="EC" id="2.7.13.3"/>
    </reaction>
</comment>
<dbReference type="CDD" id="cd00082">
    <property type="entry name" value="HisKA"/>
    <property type="match status" value="1"/>
</dbReference>
<dbReference type="Proteomes" id="UP000264036">
    <property type="component" value="Unassembled WGS sequence"/>
</dbReference>
<protein>
    <recommendedName>
        <fullName evidence="3">histidine kinase</fullName>
        <ecNumber evidence="3">2.7.13.3</ecNumber>
    </recommendedName>
</protein>
<evidence type="ECO:0000256" key="5">
    <source>
        <dbReference type="ARBA" id="ARBA00022679"/>
    </source>
</evidence>
<keyword evidence="9" id="KW-0902">Two-component regulatory system</keyword>
<evidence type="ECO:0000256" key="8">
    <source>
        <dbReference type="ARBA" id="ARBA00022989"/>
    </source>
</evidence>
<comment type="subcellular location">
    <subcellularLocation>
        <location evidence="2">Membrane</location>
    </subcellularLocation>
</comment>
<dbReference type="InterPro" id="IPR005467">
    <property type="entry name" value="His_kinase_dom"/>
</dbReference>
<dbReference type="Pfam" id="PF02518">
    <property type="entry name" value="HATPase_c"/>
    <property type="match status" value="1"/>
</dbReference>
<dbReference type="GO" id="GO:0005886">
    <property type="term" value="C:plasma membrane"/>
    <property type="evidence" value="ECO:0007669"/>
    <property type="project" value="TreeGrafter"/>
</dbReference>
<dbReference type="PROSITE" id="PS50109">
    <property type="entry name" value="HIS_KIN"/>
    <property type="match status" value="1"/>
</dbReference>
<sequence length="470" mass="52548">MIRQFVRFLDRTWNSISFRLTFNYGMLAIFSILVLMAFIYLQVVGALHSQLQRQIASATHRLVTEFETGGSERLIRSLAFTLSDNVDSDQGLYLLLNQTGEKVIGNLDAAPVSRLSEIAEADVSNNGVALSGRFRISMLDDGSTLVVGVDLAEINRTIGLIGQACLVTLFVALMLVIVGTFIFRRELDFRVSSIHKTATQISSGQLSSRIPLSEIHDEFYHLSHEINSMLDRIEALMKGVRHVSDTIAHNLRTPLTRIISRLRTVQRPGHSAQEVLQATHFAVQEIENLNQLFEKLLQISEIEAGVYRQRFRICDFSAIADDVIDLYSAFAEDRRHQLSLNIRGDCQIHGDADLLASMLANLVDNALKYTREHVWVSLHGEQGQLSIRIEDDGPGIPASEYGNVGKHFYQLDPNATGFGLGLKSVMAIVAMHEGTLMFEDCRPGLRITIVFPIEQGQVSDTERNTVRQPK</sequence>
<evidence type="ECO:0000256" key="11">
    <source>
        <dbReference type="SAM" id="Phobius"/>
    </source>
</evidence>
<dbReference type="SMART" id="SM00388">
    <property type="entry name" value="HisKA"/>
    <property type="match status" value="1"/>
</dbReference>
<evidence type="ECO:0000256" key="3">
    <source>
        <dbReference type="ARBA" id="ARBA00012438"/>
    </source>
</evidence>
<dbReference type="Gene3D" id="1.10.287.130">
    <property type="match status" value="1"/>
</dbReference>
<keyword evidence="4" id="KW-0597">Phosphoprotein</keyword>
<dbReference type="InterPro" id="IPR003594">
    <property type="entry name" value="HATPase_dom"/>
</dbReference>
<evidence type="ECO:0000313" key="15">
    <source>
        <dbReference type="Proteomes" id="UP000264036"/>
    </source>
</evidence>
<dbReference type="Pfam" id="PF00672">
    <property type="entry name" value="HAMP"/>
    <property type="match status" value="1"/>
</dbReference>
<dbReference type="EC" id="2.7.13.3" evidence="3"/>
<dbReference type="PANTHER" id="PTHR45436">
    <property type="entry name" value="SENSOR HISTIDINE KINASE YKOH"/>
    <property type="match status" value="1"/>
</dbReference>
<dbReference type="SUPFAM" id="SSF47384">
    <property type="entry name" value="Homodimeric domain of signal transducing histidine kinase"/>
    <property type="match status" value="1"/>
</dbReference>
<keyword evidence="10 11" id="KW-0472">Membrane</keyword>
<feature type="domain" description="HAMP" evidence="13">
    <location>
        <begin position="185"/>
        <end position="238"/>
    </location>
</feature>
<evidence type="ECO:0000256" key="1">
    <source>
        <dbReference type="ARBA" id="ARBA00000085"/>
    </source>
</evidence>
<feature type="transmembrane region" description="Helical" evidence="11">
    <location>
        <begin position="160"/>
        <end position="183"/>
    </location>
</feature>
<dbReference type="Gene3D" id="6.10.340.10">
    <property type="match status" value="1"/>
</dbReference>
<evidence type="ECO:0000313" key="14">
    <source>
        <dbReference type="EMBL" id="HBP30502.1"/>
    </source>
</evidence>
<dbReference type="PRINTS" id="PR00344">
    <property type="entry name" value="BCTRLSENSOR"/>
</dbReference>
<dbReference type="InterPro" id="IPR003661">
    <property type="entry name" value="HisK_dim/P_dom"/>
</dbReference>
<dbReference type="SUPFAM" id="SSF158472">
    <property type="entry name" value="HAMP domain-like"/>
    <property type="match status" value="1"/>
</dbReference>
<feature type="domain" description="Histidine kinase" evidence="12">
    <location>
        <begin position="246"/>
        <end position="455"/>
    </location>
</feature>
<dbReference type="GO" id="GO:0000155">
    <property type="term" value="F:phosphorelay sensor kinase activity"/>
    <property type="evidence" value="ECO:0007669"/>
    <property type="project" value="InterPro"/>
</dbReference>
<evidence type="ECO:0000256" key="7">
    <source>
        <dbReference type="ARBA" id="ARBA00022777"/>
    </source>
</evidence>
<keyword evidence="6 11" id="KW-0812">Transmembrane</keyword>
<dbReference type="PROSITE" id="PS50885">
    <property type="entry name" value="HAMP"/>
    <property type="match status" value="1"/>
</dbReference>
<organism evidence="14 15">
    <name type="scientific">Advenella kashmirensis</name>
    <dbReference type="NCBI Taxonomy" id="310575"/>
    <lineage>
        <taxon>Bacteria</taxon>
        <taxon>Pseudomonadati</taxon>
        <taxon>Pseudomonadota</taxon>
        <taxon>Betaproteobacteria</taxon>
        <taxon>Burkholderiales</taxon>
        <taxon>Alcaligenaceae</taxon>
    </lineage>
</organism>